<evidence type="ECO:0000313" key="2">
    <source>
        <dbReference type="Proteomes" id="UP001054945"/>
    </source>
</evidence>
<evidence type="ECO:0000313" key="1">
    <source>
        <dbReference type="EMBL" id="GIY72790.1"/>
    </source>
</evidence>
<proteinExistence type="predicted"/>
<keyword evidence="2" id="KW-1185">Reference proteome</keyword>
<sequence length="125" mass="13996">MAHKLPALKLRPATAKNSPSRPYIQCGIGVSVNIPITNNILKFSRVMEVREKAQSIVLVQEPEKLKNRQDALTVDTRIFLCLSCALPRTFWLSHIDLFLGIIPECNPWESSPANAVAKLPDQHIL</sequence>
<protein>
    <submittedName>
        <fullName evidence="1">Uncharacterized protein</fullName>
    </submittedName>
</protein>
<organism evidence="1 2">
    <name type="scientific">Caerostris extrusa</name>
    <name type="common">Bark spider</name>
    <name type="synonym">Caerostris bankana</name>
    <dbReference type="NCBI Taxonomy" id="172846"/>
    <lineage>
        <taxon>Eukaryota</taxon>
        <taxon>Metazoa</taxon>
        <taxon>Ecdysozoa</taxon>
        <taxon>Arthropoda</taxon>
        <taxon>Chelicerata</taxon>
        <taxon>Arachnida</taxon>
        <taxon>Araneae</taxon>
        <taxon>Araneomorphae</taxon>
        <taxon>Entelegynae</taxon>
        <taxon>Araneoidea</taxon>
        <taxon>Araneidae</taxon>
        <taxon>Caerostris</taxon>
    </lineage>
</organism>
<dbReference type="EMBL" id="BPLR01014990">
    <property type="protein sequence ID" value="GIY72790.1"/>
    <property type="molecule type" value="Genomic_DNA"/>
</dbReference>
<comment type="caution">
    <text evidence="1">The sequence shown here is derived from an EMBL/GenBank/DDBJ whole genome shotgun (WGS) entry which is preliminary data.</text>
</comment>
<dbReference type="Proteomes" id="UP001054945">
    <property type="component" value="Unassembled WGS sequence"/>
</dbReference>
<accession>A0AAV4VQY0</accession>
<name>A0AAV4VQY0_CAEEX</name>
<gene>
    <name evidence="1" type="ORF">CEXT_189501</name>
</gene>
<dbReference type="AlphaFoldDB" id="A0AAV4VQY0"/>
<reference evidence="1 2" key="1">
    <citation type="submission" date="2021-06" db="EMBL/GenBank/DDBJ databases">
        <title>Caerostris extrusa draft genome.</title>
        <authorList>
            <person name="Kono N."/>
            <person name="Arakawa K."/>
        </authorList>
    </citation>
    <scope>NUCLEOTIDE SEQUENCE [LARGE SCALE GENOMIC DNA]</scope>
</reference>